<dbReference type="InterPro" id="IPR039426">
    <property type="entry name" value="TonB-dep_rcpt-like"/>
</dbReference>
<keyword evidence="5 7" id="KW-0472">Membrane</keyword>
<dbReference type="Gene3D" id="2.40.170.20">
    <property type="entry name" value="TonB-dependent receptor, beta-barrel domain"/>
    <property type="match status" value="1"/>
</dbReference>
<evidence type="ECO:0000256" key="5">
    <source>
        <dbReference type="ARBA" id="ARBA00023136"/>
    </source>
</evidence>
<sequence>MRQIVTRALLASAALLPVQIATAQDSGTDARLLPEVVADGERTDDSYVMGTGADAGTTRITEKEIRARTPGSGDVNQLLKALPTIQFRSDEFLATEEDIQDIRPSDISISGGRYYDNLISIDGIDANARVDITQDSPQHYAEPAGASAQSLWVDANLVGEIVVRDSNISAEYGRFTGGVLDIKTRDPKRRFGFTSTLSYTSDALTHFKMSDASREAIGDDAMPGKPSFEKWRYGVTVDAPLNDDIGLLLGYNRSRADVIYTRNAKYGGTRYGQSSVSDNYLAKLVYDIRTDLKLSGQFAYTPYESESSSASGVDNKVTSHGGGITSKLELSKSGDTNWSISASLSHSDTSRDASPTNYSIPSWTTNGNVCSNTNCTIGGFGDVDQWQNNYALTGRWSTPIGAGRLSLGADYQRIEVMRSRPDDNIAYSSGTSQANAANILCSDGNSMTCVTGEYALTTYSVYRAYRARVNLDSFAAWAQYQLELGDLTLRGGLRYDYESFLGNHNVSPRLSASYDLPWNGWNVTLGANRYYGRSMLAYALREQYPNTLTYRRTATTSGSSLVYADSDWYLYRASSAASYSDGKKKTPYSDELSAALTAGVLGGSLRVKGVYREAKDEFVRSAGETLTTTLEDGRTTTYTNYVVTNDGFSKYRGLSLEWTRSFGKHSIALSTNFSKTKSSNDDYIESDIDDLIENPPVVFDGEVRSYADVMAMNQRPDMAAPLIVNATWTANWLDDRITTNMNLRYRSGFDRIEDTGRSATVDGTSYDLYDYVHYPDAFDMNMNAQVEVIRSRYGTLTADVRVANLLDNTPSPNSSSTSQPYQYGRSFWFGLNYRF</sequence>
<gene>
    <name evidence="9" type="ORF">EBF16_15825</name>
</gene>
<protein>
    <submittedName>
        <fullName evidence="9">TonB-dependent receptor</fullName>
    </submittedName>
</protein>
<evidence type="ECO:0000256" key="4">
    <source>
        <dbReference type="ARBA" id="ARBA00022692"/>
    </source>
</evidence>
<keyword evidence="4 7" id="KW-0812">Transmembrane</keyword>
<organism evidence="9 10">
    <name type="scientific">Sphingobium yanoikuyae</name>
    <name type="common">Sphingomonas yanoikuyae</name>
    <dbReference type="NCBI Taxonomy" id="13690"/>
    <lineage>
        <taxon>Bacteria</taxon>
        <taxon>Pseudomonadati</taxon>
        <taxon>Pseudomonadota</taxon>
        <taxon>Alphaproteobacteria</taxon>
        <taxon>Sphingomonadales</taxon>
        <taxon>Sphingomonadaceae</taxon>
        <taxon>Sphingobium</taxon>
    </lineage>
</organism>
<evidence type="ECO:0000256" key="2">
    <source>
        <dbReference type="ARBA" id="ARBA00022448"/>
    </source>
</evidence>
<dbReference type="GO" id="GO:0009279">
    <property type="term" value="C:cell outer membrane"/>
    <property type="evidence" value="ECO:0007669"/>
    <property type="project" value="UniProtKB-SubCell"/>
</dbReference>
<dbReference type="PROSITE" id="PS01156">
    <property type="entry name" value="TONB_DEPENDENT_REC_2"/>
    <property type="match status" value="1"/>
</dbReference>
<keyword evidence="3 7" id="KW-1134">Transmembrane beta strand</keyword>
<dbReference type="InterPro" id="IPR036942">
    <property type="entry name" value="Beta-barrel_TonB_sf"/>
</dbReference>
<keyword evidence="9" id="KW-0675">Receptor</keyword>
<evidence type="ECO:0000313" key="9">
    <source>
        <dbReference type="EMBL" id="AYO78222.1"/>
    </source>
</evidence>
<evidence type="ECO:0000256" key="3">
    <source>
        <dbReference type="ARBA" id="ARBA00022452"/>
    </source>
</evidence>
<reference evidence="9 10" key="1">
    <citation type="submission" date="2018-10" db="EMBL/GenBank/DDBJ databases">
        <title>Characterization and genome analysis of a novel bacterium Sphingobium yanoikuyae SJTF8 capable of degrading PAHs.</title>
        <authorList>
            <person name="Yin C."/>
            <person name="Xiong W."/>
            <person name="Liang R."/>
        </authorList>
    </citation>
    <scope>NUCLEOTIDE SEQUENCE [LARGE SCALE GENOMIC DNA]</scope>
    <source>
        <strain evidence="9 10">SJTF8</strain>
    </source>
</reference>
<dbReference type="SUPFAM" id="SSF56935">
    <property type="entry name" value="Porins"/>
    <property type="match status" value="1"/>
</dbReference>
<evidence type="ECO:0000256" key="1">
    <source>
        <dbReference type="ARBA" id="ARBA00004571"/>
    </source>
</evidence>
<comment type="similarity">
    <text evidence="7">Belongs to the TonB-dependent receptor family.</text>
</comment>
<evidence type="ECO:0000256" key="6">
    <source>
        <dbReference type="ARBA" id="ARBA00023237"/>
    </source>
</evidence>
<accession>A0A085K814</accession>
<evidence type="ECO:0000313" key="10">
    <source>
        <dbReference type="Proteomes" id="UP000280708"/>
    </source>
</evidence>
<comment type="subcellular location">
    <subcellularLocation>
        <location evidence="1 7">Cell outer membrane</location>
        <topology evidence="1 7">Multi-pass membrane protein</topology>
    </subcellularLocation>
</comment>
<proteinExistence type="inferred from homology"/>
<dbReference type="PROSITE" id="PS52016">
    <property type="entry name" value="TONB_DEPENDENT_REC_3"/>
    <property type="match status" value="1"/>
</dbReference>
<evidence type="ECO:0000256" key="7">
    <source>
        <dbReference type="PROSITE-ProRule" id="PRU01360"/>
    </source>
</evidence>
<feature type="short sequence motif" description="TonB C-terminal box" evidence="8">
    <location>
        <begin position="818"/>
        <end position="835"/>
    </location>
</feature>
<dbReference type="Proteomes" id="UP000280708">
    <property type="component" value="Chromosome"/>
</dbReference>
<dbReference type="EMBL" id="CP033230">
    <property type="protein sequence ID" value="AYO78222.1"/>
    <property type="molecule type" value="Genomic_DNA"/>
</dbReference>
<dbReference type="AlphaFoldDB" id="A0A085K814"/>
<dbReference type="InterPro" id="IPR010917">
    <property type="entry name" value="TonB_rcpt_CS"/>
</dbReference>
<name>A0A085K814_SPHYA</name>
<dbReference type="RefSeq" id="WP_037507715.1">
    <property type="nucleotide sequence ID" value="NZ_CAIGKD010000010.1"/>
</dbReference>
<evidence type="ECO:0000256" key="8">
    <source>
        <dbReference type="PROSITE-ProRule" id="PRU10144"/>
    </source>
</evidence>
<keyword evidence="2 7" id="KW-0813">Transport</keyword>
<keyword evidence="6 7" id="KW-0998">Cell outer membrane</keyword>